<keyword evidence="2" id="KW-0863">Zinc-finger</keyword>
<evidence type="ECO:0000259" key="4">
    <source>
        <dbReference type="PROSITE" id="PS51192"/>
    </source>
</evidence>
<dbReference type="PROSITE" id="PS50966">
    <property type="entry name" value="ZF_SWIM"/>
    <property type="match status" value="1"/>
</dbReference>
<accession>A0AB39L5R7</accession>
<dbReference type="InterPro" id="IPR014001">
    <property type="entry name" value="Helicase_ATP-bd"/>
</dbReference>
<dbReference type="GO" id="GO:0008270">
    <property type="term" value="F:zinc ion binding"/>
    <property type="evidence" value="ECO:0007669"/>
    <property type="project" value="UniProtKB-KW"/>
</dbReference>
<dbReference type="SMART" id="SM00490">
    <property type="entry name" value="HELICc"/>
    <property type="match status" value="1"/>
</dbReference>
<evidence type="ECO:0000313" key="6">
    <source>
        <dbReference type="EMBL" id="XDP46523.1"/>
    </source>
</evidence>
<reference evidence="6" key="1">
    <citation type="submission" date="2024-07" db="EMBL/GenBank/DDBJ databases">
        <authorList>
            <person name="fu j."/>
        </authorList>
    </citation>
    <scope>NUCLEOTIDE SEQUENCE</scope>
    <source>
        <strain evidence="6">P10A9</strain>
    </source>
</reference>
<dbReference type="Pfam" id="PF00271">
    <property type="entry name" value="Helicase_C"/>
    <property type="match status" value="1"/>
</dbReference>
<feature type="domain" description="Helicase ATP-binding" evidence="4">
    <location>
        <begin position="664"/>
        <end position="839"/>
    </location>
</feature>
<evidence type="ECO:0000259" key="3">
    <source>
        <dbReference type="PROSITE" id="PS50966"/>
    </source>
</evidence>
<dbReference type="InterPro" id="IPR027417">
    <property type="entry name" value="P-loop_NTPase"/>
</dbReference>
<name>A0AB39L5R7_9MICC</name>
<evidence type="ECO:0000256" key="2">
    <source>
        <dbReference type="PROSITE-ProRule" id="PRU00325"/>
    </source>
</evidence>
<dbReference type="InterPro" id="IPR001650">
    <property type="entry name" value="Helicase_C-like"/>
</dbReference>
<keyword evidence="1" id="KW-0378">Hydrolase</keyword>
<dbReference type="RefSeq" id="WP_369046836.1">
    <property type="nucleotide sequence ID" value="NZ_CP163302.1"/>
</dbReference>
<dbReference type="InterPro" id="IPR038718">
    <property type="entry name" value="SNF2-like_sf"/>
</dbReference>
<keyword evidence="2" id="KW-0479">Metal-binding</keyword>
<protein>
    <submittedName>
        <fullName evidence="6">SNF2-related protein</fullName>
    </submittedName>
</protein>
<keyword evidence="2" id="KW-0862">Zinc</keyword>
<dbReference type="InterPro" id="IPR007527">
    <property type="entry name" value="Znf_SWIM"/>
</dbReference>
<dbReference type="Gene3D" id="3.40.50.10810">
    <property type="entry name" value="Tandem AAA-ATPase domain"/>
    <property type="match status" value="1"/>
</dbReference>
<gene>
    <name evidence="6" type="ORF">AB5L97_05805</name>
</gene>
<dbReference type="InterPro" id="IPR000330">
    <property type="entry name" value="SNF2_N"/>
</dbReference>
<dbReference type="PANTHER" id="PTHR10799">
    <property type="entry name" value="SNF2/RAD54 HELICASE FAMILY"/>
    <property type="match status" value="1"/>
</dbReference>
<evidence type="ECO:0000256" key="1">
    <source>
        <dbReference type="ARBA" id="ARBA00022801"/>
    </source>
</evidence>
<dbReference type="PROSITE" id="PS51192">
    <property type="entry name" value="HELICASE_ATP_BIND_1"/>
    <property type="match status" value="1"/>
</dbReference>
<dbReference type="PROSITE" id="PS51194">
    <property type="entry name" value="HELICASE_CTER"/>
    <property type="match status" value="1"/>
</dbReference>
<dbReference type="CDD" id="cd18793">
    <property type="entry name" value="SF2_C_SNF"/>
    <property type="match status" value="1"/>
</dbReference>
<feature type="domain" description="SWIM-type" evidence="3">
    <location>
        <begin position="68"/>
        <end position="107"/>
    </location>
</feature>
<dbReference type="GO" id="GO:0005524">
    <property type="term" value="F:ATP binding"/>
    <property type="evidence" value="ECO:0007669"/>
    <property type="project" value="InterPro"/>
</dbReference>
<dbReference type="SUPFAM" id="SSF52540">
    <property type="entry name" value="P-loop containing nucleoside triphosphate hydrolases"/>
    <property type="match status" value="2"/>
</dbReference>
<dbReference type="Gene3D" id="3.40.50.300">
    <property type="entry name" value="P-loop containing nucleotide triphosphate hydrolases"/>
    <property type="match status" value="1"/>
</dbReference>
<evidence type="ECO:0000259" key="5">
    <source>
        <dbReference type="PROSITE" id="PS51194"/>
    </source>
</evidence>
<dbReference type="InterPro" id="IPR049730">
    <property type="entry name" value="SNF2/RAD54-like_C"/>
</dbReference>
<sequence length="1124" mass="124559">MASFPFPEPGEGSALPLVDMAGMVNRVGPAAMARAHTYAREGRVEHLAWHPEIAELTAQVFGSDDEPYEVGVYLEKHQGSYRYAGGWCTCPVTTDCKHLAAVVLTANTTRLRAEAAELTAARRSEPVWKQDLRRIISPPGDRRRFTEPKSLGLQFELRDMTAMLGARYSRSLPSRVRSGHKLGVRPVALNPATGRWLRGDMVWSKFGRQDALGEFVPAHFDLFREIQALRLGTESGYWNGSDPWIYLDEFASPLLWTLLDAAAELGIELMGSARGSHVVVSDDIAAIRLDVLPSADEGALRLVPSLSVGDVALPTDRAGTIGDHGAYAVVRTGEREDMIVLARAASRLGDRERALLAAQDGVIIPASDREAFLAEFYPDLARSVTLAVDAALDLPPIEPPLLVLTAMFEPQDVLRLAWHWEYRTGDGVRQHPLVPSPDEAVRRDDAAEEETLARVAAILADSPLRGHPVGPARLEDLETAEFTERILPALDGLGGVTVRVEGTKPDYRRLEGTPRLVLSAVESDKNDWFDLGLMVTIAGRNIPFQDIFTALARGRTKVLMPDKSWFRIDTPEIERLKRIIDESHELREWRVEGPSSKKPPRLSVYQAGLWDELAEIAGETVEPPRWKQTVAGLLDPTALDRVPVPSGLNAELRPYQDEGFQWLAFLHRHGLGGILADDMGLGKTLQTLALILHTRGLDTAQPPVVERSATESKPPFLVVAPTSVVSNWEAEAARFAPGLRTVALTDTEGKSRTPISESAQAADIVVTSYALFRLDYEAYAALPWAGLIMDEAQFLKNRATKAHQFARDLETPFKLALTGTPLENNLMELWSLFAIVAPGLFPAANHFGQDFAKPIEKNGDSERLARLRRRARPLMLRRTKEAVATELPEKLEQRLDVELDPRHRKLYEQYLQREREKVLGLVEDLDRNRFIVFRSLTLLRLMALDPSLVDETHSGVSPAKLDTLLEQLDDVVAEGHRALVFSQFTSFLKKAAARLDAAGVPYEYLDGSTKRRGEVVGRFKQGEAPVFLISLKAGGFGLNLTEADYCFLLDPWWNPAAEAQAVDRAHRIGQTRRVMTYRLVAKGTIEDKVIALKEKKAALFSSVMDDDAMFSSTLTADDVRGLLE</sequence>
<dbReference type="KEGG" id="spue:AB5L97_05805"/>
<organism evidence="6">
    <name type="scientific">Sinomonas puerhi</name>
    <dbReference type="NCBI Taxonomy" id="3238584"/>
    <lineage>
        <taxon>Bacteria</taxon>
        <taxon>Bacillati</taxon>
        <taxon>Actinomycetota</taxon>
        <taxon>Actinomycetes</taxon>
        <taxon>Micrococcales</taxon>
        <taxon>Micrococcaceae</taxon>
        <taxon>Sinomonas</taxon>
    </lineage>
</organism>
<dbReference type="SMART" id="SM00487">
    <property type="entry name" value="DEXDc"/>
    <property type="match status" value="1"/>
</dbReference>
<dbReference type="GO" id="GO:0016787">
    <property type="term" value="F:hydrolase activity"/>
    <property type="evidence" value="ECO:0007669"/>
    <property type="project" value="UniProtKB-KW"/>
</dbReference>
<feature type="domain" description="Helicase C-terminal" evidence="5">
    <location>
        <begin position="964"/>
        <end position="1120"/>
    </location>
</feature>
<dbReference type="Pfam" id="PF00176">
    <property type="entry name" value="SNF2-rel_dom"/>
    <property type="match status" value="1"/>
</dbReference>
<proteinExistence type="predicted"/>
<dbReference type="EMBL" id="CP163302">
    <property type="protein sequence ID" value="XDP46523.1"/>
    <property type="molecule type" value="Genomic_DNA"/>
</dbReference>
<dbReference type="AlphaFoldDB" id="A0AB39L5R7"/>